<keyword evidence="3" id="KW-1185">Reference proteome</keyword>
<feature type="compositionally biased region" description="Basic and acidic residues" evidence="1">
    <location>
        <begin position="17"/>
        <end position="31"/>
    </location>
</feature>
<protein>
    <recommendedName>
        <fullName evidence="4">Transposase</fullName>
    </recommendedName>
</protein>
<gene>
    <name evidence="2" type="ORF">REJC140_00604</name>
</gene>
<evidence type="ECO:0000256" key="1">
    <source>
        <dbReference type="SAM" id="MobiDB-lite"/>
    </source>
</evidence>
<proteinExistence type="predicted"/>
<evidence type="ECO:0000313" key="2">
    <source>
        <dbReference type="EMBL" id="CAD7038283.1"/>
    </source>
</evidence>
<comment type="caution">
    <text evidence="2">The sequence shown here is derived from an EMBL/GenBank/DDBJ whole genome shotgun (WGS) entry which is preliminary data.</text>
</comment>
<evidence type="ECO:0000313" key="3">
    <source>
        <dbReference type="Proteomes" id="UP000606921"/>
    </source>
</evidence>
<dbReference type="EMBL" id="CABFWF030000012">
    <property type="protein sequence ID" value="CAD7038283.1"/>
    <property type="molecule type" value="Genomic_DNA"/>
</dbReference>
<reference evidence="2 3" key="1">
    <citation type="submission" date="2020-11" db="EMBL/GenBank/DDBJ databases">
        <authorList>
            <person name="Lassalle F."/>
        </authorList>
    </citation>
    <scope>NUCLEOTIDE SEQUENCE [LARGE SCALE GENOMIC DNA]</scope>
    <source>
        <strain evidence="2 3">JC140</strain>
    </source>
</reference>
<accession>A0ABM8PMN3</accession>
<feature type="region of interest" description="Disordered" evidence="1">
    <location>
        <begin position="1"/>
        <end position="35"/>
    </location>
</feature>
<organism evidence="2 3">
    <name type="scientific">Pseudorhizobium endolithicum</name>
    <dbReference type="NCBI Taxonomy" id="1191678"/>
    <lineage>
        <taxon>Bacteria</taxon>
        <taxon>Pseudomonadati</taxon>
        <taxon>Pseudomonadota</taxon>
        <taxon>Alphaproteobacteria</taxon>
        <taxon>Hyphomicrobiales</taxon>
        <taxon>Rhizobiaceae</taxon>
        <taxon>Rhizobium/Agrobacterium group</taxon>
        <taxon>Pseudorhizobium</taxon>
    </lineage>
</organism>
<sequence length="72" mass="7769">MARDGAAHTRPMAFNGTEDHAALLESPDKLGGRRTMKPVPVAFKVPDRAAGHQRTGRQFLLRPIEESACGTA</sequence>
<dbReference type="Proteomes" id="UP000606921">
    <property type="component" value="Unassembled WGS sequence"/>
</dbReference>
<name>A0ABM8PMN3_9HYPH</name>
<evidence type="ECO:0008006" key="4">
    <source>
        <dbReference type="Google" id="ProtNLM"/>
    </source>
</evidence>